<dbReference type="Proteomes" id="UP000245506">
    <property type="component" value="Unassembled WGS sequence"/>
</dbReference>
<dbReference type="EMBL" id="QGKL01000019">
    <property type="protein sequence ID" value="PWQ97535.1"/>
    <property type="molecule type" value="Genomic_DNA"/>
</dbReference>
<reference evidence="1 2" key="1">
    <citation type="submission" date="2018-05" db="EMBL/GenBank/DDBJ databases">
        <title>Leucothrix arctica sp. nov., isolated from Arctic seawater.</title>
        <authorList>
            <person name="Choi A."/>
            <person name="Baek K."/>
        </authorList>
    </citation>
    <scope>NUCLEOTIDE SEQUENCE [LARGE SCALE GENOMIC DNA]</scope>
    <source>
        <strain evidence="1 2">IMCC9719</strain>
    </source>
</reference>
<name>A0A317CG48_9GAMM</name>
<evidence type="ECO:0000313" key="1">
    <source>
        <dbReference type="EMBL" id="PWQ97535.1"/>
    </source>
</evidence>
<sequence length="73" mass="8277">MSWKLLLSSFATAYLREHTKADDSLKNHRLYYCLTSNGYSAAIAIDSGAVNGNILSGARLSRKDWIYFLQNFK</sequence>
<proteinExistence type="predicted"/>
<evidence type="ECO:0000313" key="2">
    <source>
        <dbReference type="Proteomes" id="UP000245506"/>
    </source>
</evidence>
<gene>
    <name evidence="1" type="ORF">DKT75_06335</name>
</gene>
<keyword evidence="2" id="KW-1185">Reference proteome</keyword>
<organism evidence="1 2">
    <name type="scientific">Leucothrix arctica</name>
    <dbReference type="NCBI Taxonomy" id="1481894"/>
    <lineage>
        <taxon>Bacteria</taxon>
        <taxon>Pseudomonadati</taxon>
        <taxon>Pseudomonadota</taxon>
        <taxon>Gammaproteobacteria</taxon>
        <taxon>Thiotrichales</taxon>
        <taxon>Thiotrichaceae</taxon>
        <taxon>Leucothrix</taxon>
    </lineage>
</organism>
<accession>A0A317CG48</accession>
<protein>
    <submittedName>
        <fullName evidence="1">Uncharacterized protein</fullName>
    </submittedName>
</protein>
<dbReference type="AlphaFoldDB" id="A0A317CG48"/>
<comment type="caution">
    <text evidence="1">The sequence shown here is derived from an EMBL/GenBank/DDBJ whole genome shotgun (WGS) entry which is preliminary data.</text>
</comment>